<dbReference type="STRING" id="4540.A0A3L6TAV2"/>
<dbReference type="Pfam" id="PF00026">
    <property type="entry name" value="Asp"/>
    <property type="match status" value="1"/>
</dbReference>
<evidence type="ECO:0000313" key="8">
    <source>
        <dbReference type="EMBL" id="RLN35411.1"/>
    </source>
</evidence>
<dbReference type="InterPro" id="IPR033121">
    <property type="entry name" value="PEPTIDASE_A1"/>
</dbReference>
<dbReference type="AlphaFoldDB" id="A0A3L6TAV2"/>
<dbReference type="InterPro" id="IPR001969">
    <property type="entry name" value="Aspartic_peptidase_AS"/>
</dbReference>
<name>A0A3L6TAV2_PANMI</name>
<dbReference type="PANTHER" id="PTHR47967">
    <property type="entry name" value="OS07G0603500 PROTEIN-RELATED"/>
    <property type="match status" value="1"/>
</dbReference>
<dbReference type="Gene3D" id="2.40.70.10">
    <property type="entry name" value="Acid Proteases"/>
    <property type="match status" value="2"/>
</dbReference>
<accession>A0A3L6TAV2</accession>
<dbReference type="Pfam" id="PF14543">
    <property type="entry name" value="TAXi_N"/>
    <property type="match status" value="1"/>
</dbReference>
<sequence length="331" mass="33839">MACKPALLTLAAVVIGLLPPATFATSPLGFRATITRARQYPGNYSAAARRDGRRLASLSNAAAGGAHTSTGSSSRGLLQALVENGAGAYHMTLSIGTPPLAFLAILDTGSDLTWTQCAPCTACFPQPTPLYDPAASSTSSSLPCASPPCQALPSAFRACNATGCAYDYRYTVGFTVGYLAADTLALGGASFPGVAFGFTTSGAGGVIVDSGTTFTYLAEAGYAMVRQAFVSQMAGVQTVSGAPYDFDLCFAAGAAVPVLRLVLRFAGGAEYAVPRRSYLDAVDERGGVACLLVLPTRGVSVIGNVMQMDLHVLYDVDGGAFSFAPADCASL</sequence>
<dbReference type="PROSITE" id="PS51767">
    <property type="entry name" value="PEPTIDASE_A1"/>
    <property type="match status" value="1"/>
</dbReference>
<evidence type="ECO:0000259" key="7">
    <source>
        <dbReference type="PROSITE" id="PS51767"/>
    </source>
</evidence>
<dbReference type="InterPro" id="IPR032861">
    <property type="entry name" value="TAXi_N"/>
</dbReference>
<dbReference type="GO" id="GO:0004190">
    <property type="term" value="F:aspartic-type endopeptidase activity"/>
    <property type="evidence" value="ECO:0007669"/>
    <property type="project" value="UniProtKB-KW"/>
</dbReference>
<dbReference type="InterPro" id="IPR021109">
    <property type="entry name" value="Peptidase_aspartic_dom_sf"/>
</dbReference>
<keyword evidence="9" id="KW-1185">Reference proteome</keyword>
<dbReference type="GO" id="GO:0005576">
    <property type="term" value="C:extracellular region"/>
    <property type="evidence" value="ECO:0007669"/>
    <property type="project" value="TreeGrafter"/>
</dbReference>
<evidence type="ECO:0000256" key="5">
    <source>
        <dbReference type="ARBA" id="ARBA00023180"/>
    </source>
</evidence>
<keyword evidence="5" id="KW-0325">Glycoprotein</keyword>
<keyword evidence="4" id="KW-0378">Hydrolase</keyword>
<feature type="signal peptide" evidence="6">
    <location>
        <begin position="1"/>
        <end position="24"/>
    </location>
</feature>
<organism evidence="8 9">
    <name type="scientific">Panicum miliaceum</name>
    <name type="common">Proso millet</name>
    <name type="synonym">Broomcorn millet</name>
    <dbReference type="NCBI Taxonomy" id="4540"/>
    <lineage>
        <taxon>Eukaryota</taxon>
        <taxon>Viridiplantae</taxon>
        <taxon>Streptophyta</taxon>
        <taxon>Embryophyta</taxon>
        <taxon>Tracheophyta</taxon>
        <taxon>Spermatophyta</taxon>
        <taxon>Magnoliopsida</taxon>
        <taxon>Liliopsida</taxon>
        <taxon>Poales</taxon>
        <taxon>Poaceae</taxon>
        <taxon>PACMAD clade</taxon>
        <taxon>Panicoideae</taxon>
        <taxon>Panicodae</taxon>
        <taxon>Paniceae</taxon>
        <taxon>Panicinae</taxon>
        <taxon>Panicum</taxon>
        <taxon>Panicum sect. Panicum</taxon>
    </lineage>
</organism>
<gene>
    <name evidence="8" type="ORF">C2845_PM03G09060</name>
</gene>
<dbReference type="PROSITE" id="PS00141">
    <property type="entry name" value="ASP_PROTEASE"/>
    <property type="match status" value="2"/>
</dbReference>
<dbReference type="FunFam" id="2.40.70.10:FF:000033">
    <property type="entry name" value="Aspartyl protease family protein"/>
    <property type="match status" value="1"/>
</dbReference>
<keyword evidence="3" id="KW-0064">Aspartyl protease</keyword>
<comment type="caution">
    <text evidence="8">The sequence shown here is derived from an EMBL/GenBank/DDBJ whole genome shotgun (WGS) entry which is preliminary data.</text>
</comment>
<dbReference type="InterPro" id="IPR051708">
    <property type="entry name" value="Plant_Aspart_Prot_A1"/>
</dbReference>
<feature type="domain" description="Peptidase A1" evidence="7">
    <location>
        <begin position="89"/>
        <end position="331"/>
    </location>
</feature>
<evidence type="ECO:0000313" key="9">
    <source>
        <dbReference type="Proteomes" id="UP000275267"/>
    </source>
</evidence>
<protein>
    <submittedName>
        <fullName evidence="8">Aspartic proteinase nepenthesin-1-like</fullName>
    </submittedName>
</protein>
<evidence type="ECO:0000256" key="2">
    <source>
        <dbReference type="ARBA" id="ARBA00022670"/>
    </source>
</evidence>
<evidence type="ECO:0000256" key="4">
    <source>
        <dbReference type="ARBA" id="ARBA00022801"/>
    </source>
</evidence>
<keyword evidence="2" id="KW-0645">Protease</keyword>
<reference evidence="9" key="1">
    <citation type="journal article" date="2019" name="Nat. Commun.">
        <title>The genome of broomcorn millet.</title>
        <authorList>
            <person name="Zou C."/>
            <person name="Miki D."/>
            <person name="Li D."/>
            <person name="Tang Q."/>
            <person name="Xiao L."/>
            <person name="Rajput S."/>
            <person name="Deng P."/>
            <person name="Jia W."/>
            <person name="Huang R."/>
            <person name="Zhang M."/>
            <person name="Sun Y."/>
            <person name="Hu J."/>
            <person name="Fu X."/>
            <person name="Schnable P.S."/>
            <person name="Li F."/>
            <person name="Zhang H."/>
            <person name="Feng B."/>
            <person name="Zhu X."/>
            <person name="Liu R."/>
            <person name="Schnable J.C."/>
            <person name="Zhu J.-K."/>
            <person name="Zhang H."/>
        </authorList>
    </citation>
    <scope>NUCLEOTIDE SEQUENCE [LARGE SCALE GENOMIC DNA]</scope>
</reference>
<dbReference type="SUPFAM" id="SSF50630">
    <property type="entry name" value="Acid proteases"/>
    <property type="match status" value="1"/>
</dbReference>
<dbReference type="OrthoDB" id="660550at2759"/>
<evidence type="ECO:0000256" key="1">
    <source>
        <dbReference type="ARBA" id="ARBA00007447"/>
    </source>
</evidence>
<dbReference type="Proteomes" id="UP000275267">
    <property type="component" value="Unassembled WGS sequence"/>
</dbReference>
<proteinExistence type="inferred from homology"/>
<dbReference type="PANTHER" id="PTHR47967:SF68">
    <property type="entry name" value="OS07G0533000 PROTEIN"/>
    <property type="match status" value="1"/>
</dbReference>
<keyword evidence="6" id="KW-0732">Signal</keyword>
<evidence type="ECO:0000256" key="3">
    <source>
        <dbReference type="ARBA" id="ARBA00022750"/>
    </source>
</evidence>
<feature type="chain" id="PRO_5018301800" evidence="6">
    <location>
        <begin position="25"/>
        <end position="331"/>
    </location>
</feature>
<dbReference type="EMBL" id="PQIB02000002">
    <property type="protein sequence ID" value="RLN35411.1"/>
    <property type="molecule type" value="Genomic_DNA"/>
</dbReference>
<dbReference type="GO" id="GO:0006508">
    <property type="term" value="P:proteolysis"/>
    <property type="evidence" value="ECO:0007669"/>
    <property type="project" value="UniProtKB-KW"/>
</dbReference>
<evidence type="ECO:0000256" key="6">
    <source>
        <dbReference type="SAM" id="SignalP"/>
    </source>
</evidence>
<comment type="similarity">
    <text evidence="1">Belongs to the peptidase A1 family.</text>
</comment>